<sequence length="157" mass="17944">MLSRREFLQPGAPRMSSMSDEPSSTNSSADAEIQRLRKLILAKDEEMKNKTQAFRRLLADERLRIALQMGGENAVHNCLMNEMTAKNRTITALRRHNDFLGQRVDEFKKMFEDQNAQFANLKEQVESVCEENAALRKELEELKDGQAADPTTVSKKD</sequence>
<comment type="caution">
    <text evidence="3">The sequence shown here is derived from an EMBL/GenBank/DDBJ whole genome shotgun (WGS) entry which is preliminary data.</text>
</comment>
<name>A0A2G5V903_9PELO</name>
<proteinExistence type="predicted"/>
<evidence type="ECO:0000256" key="2">
    <source>
        <dbReference type="SAM" id="MobiDB-lite"/>
    </source>
</evidence>
<protein>
    <submittedName>
        <fullName evidence="3">Uncharacterized protein</fullName>
    </submittedName>
</protein>
<evidence type="ECO:0000313" key="3">
    <source>
        <dbReference type="EMBL" id="PIC48222.1"/>
    </source>
</evidence>
<keyword evidence="1" id="KW-0175">Coiled coil</keyword>
<dbReference type="AlphaFoldDB" id="A0A2G5V903"/>
<reference evidence="4" key="1">
    <citation type="submission" date="2017-10" db="EMBL/GenBank/DDBJ databases">
        <title>Rapid genome shrinkage in a self-fertile nematode reveals novel sperm competition proteins.</title>
        <authorList>
            <person name="Yin D."/>
            <person name="Schwarz E.M."/>
            <person name="Thomas C.G."/>
            <person name="Felde R.L."/>
            <person name="Korf I.F."/>
            <person name="Cutter A.D."/>
            <person name="Schartner C.M."/>
            <person name="Ralston E.J."/>
            <person name="Meyer B.J."/>
            <person name="Haag E.S."/>
        </authorList>
    </citation>
    <scope>NUCLEOTIDE SEQUENCE [LARGE SCALE GENOMIC DNA]</scope>
    <source>
        <strain evidence="4">JU1422</strain>
    </source>
</reference>
<dbReference type="OrthoDB" id="10321774at2759"/>
<keyword evidence="4" id="KW-1185">Reference proteome</keyword>
<feature type="coiled-coil region" evidence="1">
    <location>
        <begin position="104"/>
        <end position="145"/>
    </location>
</feature>
<gene>
    <name evidence="3" type="primary">Cnig_chr_II.g7283</name>
    <name evidence="3" type="ORF">B9Z55_007283</name>
</gene>
<evidence type="ECO:0000256" key="1">
    <source>
        <dbReference type="SAM" id="Coils"/>
    </source>
</evidence>
<feature type="region of interest" description="Disordered" evidence="2">
    <location>
        <begin position="1"/>
        <end position="30"/>
    </location>
</feature>
<dbReference type="Proteomes" id="UP000230233">
    <property type="component" value="Chromosome II"/>
</dbReference>
<accession>A0A2G5V903</accession>
<feature type="compositionally biased region" description="Polar residues" evidence="2">
    <location>
        <begin position="16"/>
        <end position="29"/>
    </location>
</feature>
<dbReference type="EMBL" id="PDUG01000002">
    <property type="protein sequence ID" value="PIC48222.1"/>
    <property type="molecule type" value="Genomic_DNA"/>
</dbReference>
<organism evidence="3 4">
    <name type="scientific">Caenorhabditis nigoni</name>
    <dbReference type="NCBI Taxonomy" id="1611254"/>
    <lineage>
        <taxon>Eukaryota</taxon>
        <taxon>Metazoa</taxon>
        <taxon>Ecdysozoa</taxon>
        <taxon>Nematoda</taxon>
        <taxon>Chromadorea</taxon>
        <taxon>Rhabditida</taxon>
        <taxon>Rhabditina</taxon>
        <taxon>Rhabditomorpha</taxon>
        <taxon>Rhabditoidea</taxon>
        <taxon>Rhabditidae</taxon>
        <taxon>Peloderinae</taxon>
        <taxon>Caenorhabditis</taxon>
    </lineage>
</organism>
<evidence type="ECO:0000313" key="4">
    <source>
        <dbReference type="Proteomes" id="UP000230233"/>
    </source>
</evidence>